<reference evidence="2 3" key="1">
    <citation type="journal article" date="2024" name="Nat. Commun.">
        <title>Phylogenomics reveals the evolutionary origins of lichenization in chlorophyte algae.</title>
        <authorList>
            <person name="Puginier C."/>
            <person name="Libourel C."/>
            <person name="Otte J."/>
            <person name="Skaloud P."/>
            <person name="Haon M."/>
            <person name="Grisel S."/>
            <person name="Petersen M."/>
            <person name="Berrin J.G."/>
            <person name="Delaux P.M."/>
            <person name="Dal Grande F."/>
            <person name="Keller J."/>
        </authorList>
    </citation>
    <scope>NUCLEOTIDE SEQUENCE [LARGE SCALE GENOMIC DNA]</scope>
    <source>
        <strain evidence="2 3">SAG 2523</strain>
    </source>
</reference>
<comment type="similarity">
    <text evidence="1">Belongs to the Rab GDI family.</text>
</comment>
<dbReference type="GO" id="GO:0007264">
    <property type="term" value="P:small GTPase-mediated signal transduction"/>
    <property type="evidence" value="ECO:0007669"/>
    <property type="project" value="InterPro"/>
</dbReference>
<keyword evidence="3" id="KW-1185">Reference proteome</keyword>
<name>A0AAW1T947_9CHLO</name>
<sequence>MPNISPTHFDLVVLGTGLQAALLAGRAALEGKTVLHLDRHDHYGGSWTTLSWDQMQQLSECPPASQLSNIASGIGINADMGKLSAYAFDLALRVMYCSGQAIETLVACGAHHYLEFKLVSGNSFWNGRQLQGVPAGRADVFQDRSLSLSSKRMLMRFLRSTQEALEGRGSLLDAFDGRPFMQLLEQQGLDRQLRHVLLHAVALSPWNQDNSPSAQGILTAAEGQAALAKHAASMGRFGPGSSAFLTPVYGGCELSQAFCRVAAVHGALYVLRQPIAALLMDTGCDSAIGAESADLPCCRGVQLNTGQEVTCDALAAEPSYLQEFSRREGVGPSAKHEAVSRGICILDKPLQEGDGQLLMTIPPGSLHENCQHAIHALQLGPACAVTPPDRWMLQLSCPASNLDSAAADLLPALEMLVNEGFAACQLTHTPEDRLAETSAQILLEGLEPSCRSPNSHCHCVIKRPDEDPCSQIDELL</sequence>
<dbReference type="EMBL" id="JALJOV010000296">
    <property type="protein sequence ID" value="KAK9864989.1"/>
    <property type="molecule type" value="Genomic_DNA"/>
</dbReference>
<dbReference type="Proteomes" id="UP001485043">
    <property type="component" value="Unassembled WGS sequence"/>
</dbReference>
<dbReference type="PANTHER" id="PTHR11787:SF4">
    <property type="entry name" value="CHM, RAB ESCORT PROTEIN 1"/>
    <property type="match status" value="1"/>
</dbReference>
<dbReference type="InterPro" id="IPR018203">
    <property type="entry name" value="GDP_dissociation_inhibitor"/>
</dbReference>
<dbReference type="SUPFAM" id="SSF54373">
    <property type="entry name" value="FAD-linked reductases, C-terminal domain"/>
    <property type="match status" value="1"/>
</dbReference>
<evidence type="ECO:0000256" key="1">
    <source>
        <dbReference type="ARBA" id="ARBA00005593"/>
    </source>
</evidence>
<dbReference type="AlphaFoldDB" id="A0AAW1T947"/>
<dbReference type="GO" id="GO:0005968">
    <property type="term" value="C:Rab-protein geranylgeranyltransferase complex"/>
    <property type="evidence" value="ECO:0007669"/>
    <property type="project" value="TreeGrafter"/>
</dbReference>
<dbReference type="Pfam" id="PF00996">
    <property type="entry name" value="GDI"/>
    <property type="match status" value="1"/>
</dbReference>
<dbReference type="Gene3D" id="3.50.50.60">
    <property type="entry name" value="FAD/NAD(P)-binding domain"/>
    <property type="match status" value="1"/>
</dbReference>
<dbReference type="Gene3D" id="3.30.519.10">
    <property type="entry name" value="Guanine Nucleotide Dissociation Inhibitor, domain 2"/>
    <property type="match status" value="1"/>
</dbReference>
<dbReference type="SUPFAM" id="SSF51905">
    <property type="entry name" value="FAD/NAD(P)-binding domain"/>
    <property type="match status" value="1"/>
</dbReference>
<dbReference type="PANTHER" id="PTHR11787">
    <property type="entry name" value="RAB GDP-DISSOCIATION INHIBITOR"/>
    <property type="match status" value="1"/>
</dbReference>
<gene>
    <name evidence="2" type="ORF">WJX84_009423</name>
</gene>
<dbReference type="GO" id="GO:0005829">
    <property type="term" value="C:cytosol"/>
    <property type="evidence" value="ECO:0007669"/>
    <property type="project" value="TreeGrafter"/>
</dbReference>
<evidence type="ECO:0008006" key="4">
    <source>
        <dbReference type="Google" id="ProtNLM"/>
    </source>
</evidence>
<dbReference type="GO" id="GO:0005092">
    <property type="term" value="F:GDP-dissociation inhibitor activity"/>
    <property type="evidence" value="ECO:0007669"/>
    <property type="project" value="InterPro"/>
</dbReference>
<evidence type="ECO:0000313" key="2">
    <source>
        <dbReference type="EMBL" id="KAK9864989.1"/>
    </source>
</evidence>
<organism evidence="2 3">
    <name type="scientific">Apatococcus fuscideae</name>
    <dbReference type="NCBI Taxonomy" id="2026836"/>
    <lineage>
        <taxon>Eukaryota</taxon>
        <taxon>Viridiplantae</taxon>
        <taxon>Chlorophyta</taxon>
        <taxon>core chlorophytes</taxon>
        <taxon>Trebouxiophyceae</taxon>
        <taxon>Chlorellales</taxon>
        <taxon>Chlorellaceae</taxon>
        <taxon>Apatococcus</taxon>
    </lineage>
</organism>
<evidence type="ECO:0000313" key="3">
    <source>
        <dbReference type="Proteomes" id="UP001485043"/>
    </source>
</evidence>
<dbReference type="InterPro" id="IPR036188">
    <property type="entry name" value="FAD/NAD-bd_sf"/>
</dbReference>
<proteinExistence type="inferred from homology"/>
<comment type="caution">
    <text evidence="2">The sequence shown here is derived from an EMBL/GenBank/DDBJ whole genome shotgun (WGS) entry which is preliminary data.</text>
</comment>
<dbReference type="GO" id="GO:0016192">
    <property type="term" value="P:vesicle-mediated transport"/>
    <property type="evidence" value="ECO:0007669"/>
    <property type="project" value="TreeGrafter"/>
</dbReference>
<dbReference type="PRINTS" id="PR00891">
    <property type="entry name" value="RABGDIREP"/>
</dbReference>
<dbReference type="Gene3D" id="1.10.405.10">
    <property type="entry name" value="Guanine Nucleotide Dissociation Inhibitor, domain 1"/>
    <property type="match status" value="1"/>
</dbReference>
<dbReference type="GO" id="GO:0005634">
    <property type="term" value="C:nucleus"/>
    <property type="evidence" value="ECO:0007669"/>
    <property type="project" value="TreeGrafter"/>
</dbReference>
<protein>
    <recommendedName>
        <fullName evidence="4">Rab proteins geranylgeranyltransferase component A</fullName>
    </recommendedName>
</protein>
<accession>A0AAW1T947</accession>